<dbReference type="AlphaFoldDB" id="A0A9N9D4E5"/>
<feature type="domain" description="Putative restriction endonuclease" evidence="2">
    <location>
        <begin position="50"/>
        <end position="219"/>
    </location>
</feature>
<dbReference type="CDD" id="cd06260">
    <property type="entry name" value="DUF820-like"/>
    <property type="match status" value="1"/>
</dbReference>
<name>A0A9N9D4E5_9GLOM</name>
<evidence type="ECO:0000259" key="2">
    <source>
        <dbReference type="Pfam" id="PF05685"/>
    </source>
</evidence>
<dbReference type="Gene3D" id="1.10.260.40">
    <property type="entry name" value="lambda repressor-like DNA-binding domains"/>
    <property type="match status" value="1"/>
</dbReference>
<organism evidence="3 4">
    <name type="scientific">Funneliformis caledonium</name>
    <dbReference type="NCBI Taxonomy" id="1117310"/>
    <lineage>
        <taxon>Eukaryota</taxon>
        <taxon>Fungi</taxon>
        <taxon>Fungi incertae sedis</taxon>
        <taxon>Mucoromycota</taxon>
        <taxon>Glomeromycotina</taxon>
        <taxon>Glomeromycetes</taxon>
        <taxon>Glomerales</taxon>
        <taxon>Glomeraceae</taxon>
        <taxon>Funneliformis</taxon>
    </lineage>
</organism>
<dbReference type="Pfam" id="PF05685">
    <property type="entry name" value="Uma2"/>
    <property type="match status" value="1"/>
</dbReference>
<evidence type="ECO:0000313" key="3">
    <source>
        <dbReference type="EMBL" id="CAG8624877.1"/>
    </source>
</evidence>
<dbReference type="InterPro" id="IPR012296">
    <property type="entry name" value="Nuclease_put_TT1808"/>
</dbReference>
<evidence type="ECO:0000313" key="4">
    <source>
        <dbReference type="Proteomes" id="UP000789570"/>
    </source>
</evidence>
<protein>
    <submittedName>
        <fullName evidence="3">10249_t:CDS:1</fullName>
    </submittedName>
</protein>
<comment type="caution">
    <text evidence="3">The sequence shown here is derived from an EMBL/GenBank/DDBJ whole genome shotgun (WGS) entry which is preliminary data.</text>
</comment>
<dbReference type="Gene3D" id="3.90.1570.10">
    <property type="entry name" value="tt1808, chain A"/>
    <property type="match status" value="1"/>
</dbReference>
<feature type="coiled-coil region" evidence="1">
    <location>
        <begin position="309"/>
        <end position="386"/>
    </location>
</feature>
<dbReference type="OrthoDB" id="88517at2759"/>
<dbReference type="Proteomes" id="UP000789570">
    <property type="component" value="Unassembled WGS sequence"/>
</dbReference>
<dbReference type="EMBL" id="CAJVPQ010003326">
    <property type="protein sequence ID" value="CAG8624877.1"/>
    <property type="molecule type" value="Genomic_DNA"/>
</dbReference>
<dbReference type="InterPro" id="IPR011335">
    <property type="entry name" value="Restrct_endonuc-II-like"/>
</dbReference>
<dbReference type="InterPro" id="IPR010982">
    <property type="entry name" value="Lambda_DNA-bd_dom_sf"/>
</dbReference>
<proteinExistence type="predicted"/>
<dbReference type="SUPFAM" id="SSF52980">
    <property type="entry name" value="Restriction endonuclease-like"/>
    <property type="match status" value="1"/>
</dbReference>
<dbReference type="PANTHER" id="PTHR34107">
    <property type="entry name" value="SLL0198 PROTEIN-RELATED"/>
    <property type="match status" value="1"/>
</dbReference>
<gene>
    <name evidence="3" type="ORF">FCALED_LOCUS9751</name>
</gene>
<dbReference type="PANTHER" id="PTHR34107:SF4">
    <property type="entry name" value="SLL1222 PROTEIN"/>
    <property type="match status" value="1"/>
</dbReference>
<sequence>MAKTPKAYNQEIDLDNLDLERSYTLEEFEYINSRLKNYTLEIDGKPVNLFELDKNGKLVPMPQTPFRREQVVAEIAGQLRNWNIQTQQGGGVTTSQGGFDFVIDHETAIRAPDVAFTPKHIVLQLTDEQAWTFQGAPFTPTFLVEVADIEEDTDNSKFKEADERFKNELITRSTVVQLGWLIDPQHKRIYIYRRGRRRSNPGWGDISGENVLPGFVLDMSLINRIIDPTSGSIFDVFYICMRFGSVKNLADFAKESKITANPPLSKQTQTNLPVENKTTQTSLATQTKSVQTNPKLVPEVVEALLSDTIKNLEEDLTSSRQANQKLLEEVNLFQKNKELIKEAIEFHLNQAQGFLSTYDMSCSAAREIIRKKLAREEQEFAKYLERVEDPNYQGGSWALPENATTSEKTKYELCEKVIRYKRNKQLTTEKLAQKVQLSKAEMEDILYCRIDYLTLDRLLSYTDKLFAPSQVEIIIKEPKQRKRIFARA</sequence>
<dbReference type="GO" id="GO:0003677">
    <property type="term" value="F:DNA binding"/>
    <property type="evidence" value="ECO:0007669"/>
    <property type="project" value="InterPro"/>
</dbReference>
<reference evidence="3" key="1">
    <citation type="submission" date="2021-06" db="EMBL/GenBank/DDBJ databases">
        <authorList>
            <person name="Kallberg Y."/>
            <person name="Tangrot J."/>
            <person name="Rosling A."/>
        </authorList>
    </citation>
    <scope>NUCLEOTIDE SEQUENCE</scope>
    <source>
        <strain evidence="3">UK204</strain>
    </source>
</reference>
<accession>A0A9N9D4E5</accession>
<dbReference type="InterPro" id="IPR008538">
    <property type="entry name" value="Uma2"/>
</dbReference>
<dbReference type="GO" id="GO:0006302">
    <property type="term" value="P:double-strand break repair"/>
    <property type="evidence" value="ECO:0007669"/>
    <property type="project" value="UniProtKB-ARBA"/>
</dbReference>
<keyword evidence="1" id="KW-0175">Coiled coil</keyword>
<keyword evidence="4" id="KW-1185">Reference proteome</keyword>
<evidence type="ECO:0000256" key="1">
    <source>
        <dbReference type="SAM" id="Coils"/>
    </source>
</evidence>